<evidence type="ECO:0000256" key="1">
    <source>
        <dbReference type="ARBA" id="ARBA00009175"/>
    </source>
</evidence>
<evidence type="ECO:0000256" key="3">
    <source>
        <dbReference type="ARBA" id="ARBA00022723"/>
    </source>
</evidence>
<evidence type="ECO:0000256" key="6">
    <source>
        <dbReference type="SAM" id="MobiDB-lite"/>
    </source>
</evidence>
<dbReference type="EMBL" id="PYLO01000002">
    <property type="protein sequence ID" value="PST37870.1"/>
    <property type="molecule type" value="Genomic_DNA"/>
</dbReference>
<keyword evidence="3 5" id="KW-0479">Metal-binding</keyword>
<dbReference type="PANTHER" id="PTHR30632:SF0">
    <property type="entry name" value="SULFATE-BINDING PROTEIN"/>
    <property type="match status" value="1"/>
</dbReference>
<dbReference type="InterPro" id="IPR005950">
    <property type="entry name" value="ModA"/>
</dbReference>
<dbReference type="Pfam" id="PF13531">
    <property type="entry name" value="SBP_bac_11"/>
    <property type="match status" value="1"/>
</dbReference>
<protein>
    <submittedName>
        <fullName evidence="8">Molybdate ABC transporter substrate-binding protein</fullName>
    </submittedName>
</protein>
<feature type="region of interest" description="Disordered" evidence="6">
    <location>
        <begin position="22"/>
        <end position="51"/>
    </location>
</feature>
<keyword evidence="4 7" id="KW-0732">Signal</keyword>
<dbReference type="CDD" id="cd13537">
    <property type="entry name" value="PBP2_YvgL_like"/>
    <property type="match status" value="1"/>
</dbReference>
<dbReference type="GO" id="GO:0015689">
    <property type="term" value="P:molybdate ion transport"/>
    <property type="evidence" value="ECO:0007669"/>
    <property type="project" value="InterPro"/>
</dbReference>
<dbReference type="FunFam" id="3.40.190.10:FF:000035">
    <property type="entry name" value="Molybdate ABC transporter substrate-binding protein"/>
    <property type="match status" value="1"/>
</dbReference>
<feature type="binding site" evidence="5">
    <location>
        <position position="91"/>
    </location>
    <ligand>
        <name>molybdate</name>
        <dbReference type="ChEBI" id="CHEBI:36264"/>
    </ligand>
</feature>
<keyword evidence="9" id="KW-1185">Reference proteome</keyword>
<dbReference type="PIRSF" id="PIRSF004846">
    <property type="entry name" value="ModA"/>
    <property type="match status" value="1"/>
</dbReference>
<feature type="compositionally biased region" description="Low complexity" evidence="6">
    <location>
        <begin position="22"/>
        <end position="34"/>
    </location>
</feature>
<accession>A0A2T3FRH1</accession>
<dbReference type="Gene3D" id="3.40.190.10">
    <property type="entry name" value="Periplasmic binding protein-like II"/>
    <property type="match status" value="2"/>
</dbReference>
<dbReference type="NCBIfam" id="TIGR01256">
    <property type="entry name" value="modA"/>
    <property type="match status" value="1"/>
</dbReference>
<sequence length="284" mass="30152">MRKTWALVIAAAMAAASLTACSSSKPAETAAPETEAVETEETEAEAEAAGDQQEILVAAAASLQYVMEDKIQPAFEKENPDIKLSFTFDSSGKLQTQIEEGADADVFFSAAMKQMNALEDEGLVDADSVVELLENKIALIVPKDSTLGITGFEDITKAEKIALGDPESVPVGQYSKEAFENLGMWDDVEAKTSFGTNVTEVLSWVAAGSADAGIVYLTDATTSDQFDQVKVIGYAPEGSVSKVIYPVGVVSASTKKDAAQKFVDYLGTDDALSFFAEYGFTANK</sequence>
<dbReference type="GO" id="GO:0046872">
    <property type="term" value="F:metal ion binding"/>
    <property type="evidence" value="ECO:0007669"/>
    <property type="project" value="UniProtKB-KW"/>
</dbReference>
<name>A0A2T3FRH1_9CLOT</name>
<keyword evidence="2 5" id="KW-0500">Molybdenum</keyword>
<dbReference type="GO" id="GO:1901359">
    <property type="term" value="F:tungstate binding"/>
    <property type="evidence" value="ECO:0007669"/>
    <property type="project" value="UniProtKB-ARBA"/>
</dbReference>
<feature type="chain" id="PRO_5038730211" evidence="7">
    <location>
        <begin position="23"/>
        <end position="284"/>
    </location>
</feature>
<feature type="binding site" evidence="5">
    <location>
        <position position="216"/>
    </location>
    <ligand>
        <name>molybdate</name>
        <dbReference type="ChEBI" id="CHEBI:36264"/>
    </ligand>
</feature>
<dbReference type="SUPFAM" id="SSF53850">
    <property type="entry name" value="Periplasmic binding protein-like II"/>
    <property type="match status" value="1"/>
</dbReference>
<organism evidence="8 9">
    <name type="scientific">Clostridium fessum</name>
    <dbReference type="NCBI Taxonomy" id="2126740"/>
    <lineage>
        <taxon>Bacteria</taxon>
        <taxon>Bacillati</taxon>
        <taxon>Bacillota</taxon>
        <taxon>Clostridia</taxon>
        <taxon>Eubacteriales</taxon>
        <taxon>Clostridiaceae</taxon>
        <taxon>Clostridium</taxon>
    </lineage>
</organism>
<dbReference type="PANTHER" id="PTHR30632">
    <property type="entry name" value="MOLYBDATE-BINDING PERIPLASMIC PROTEIN"/>
    <property type="match status" value="1"/>
</dbReference>
<dbReference type="RefSeq" id="WP_107000899.1">
    <property type="nucleotide sequence ID" value="NZ_PYLO01000002.1"/>
</dbReference>
<comment type="similarity">
    <text evidence="1">Belongs to the bacterial solute-binding protein ModA family.</text>
</comment>
<feature type="binding site" evidence="5">
    <location>
        <position position="198"/>
    </location>
    <ligand>
        <name>molybdate</name>
        <dbReference type="ChEBI" id="CHEBI:36264"/>
    </ligand>
</feature>
<proteinExistence type="inferred from homology"/>
<feature type="compositionally biased region" description="Acidic residues" evidence="6">
    <location>
        <begin position="35"/>
        <end position="48"/>
    </location>
</feature>
<dbReference type="GO" id="GO:0030973">
    <property type="term" value="F:molybdate ion binding"/>
    <property type="evidence" value="ECO:0007669"/>
    <property type="project" value="UniProtKB-ARBA"/>
</dbReference>
<evidence type="ECO:0000256" key="5">
    <source>
        <dbReference type="PIRSR" id="PIRSR004846-1"/>
    </source>
</evidence>
<reference evidence="8 9" key="1">
    <citation type="submission" date="2018-03" db="EMBL/GenBank/DDBJ databases">
        <title>Lachnoclostridium SNUG30386 gen.nov., sp.nov., isolated from human faeces.</title>
        <authorList>
            <person name="Seo B."/>
            <person name="Jeon K."/>
            <person name="Ko G."/>
        </authorList>
    </citation>
    <scope>NUCLEOTIDE SEQUENCE [LARGE SCALE GENOMIC DNA]</scope>
    <source>
        <strain evidence="8 9">SNUG30386</strain>
    </source>
</reference>
<dbReference type="Proteomes" id="UP000241048">
    <property type="component" value="Unassembled WGS sequence"/>
</dbReference>
<evidence type="ECO:0000313" key="9">
    <source>
        <dbReference type="Proteomes" id="UP000241048"/>
    </source>
</evidence>
<evidence type="ECO:0000256" key="2">
    <source>
        <dbReference type="ARBA" id="ARBA00022505"/>
    </source>
</evidence>
<dbReference type="PROSITE" id="PS51257">
    <property type="entry name" value="PROKAR_LIPOPROTEIN"/>
    <property type="match status" value="1"/>
</dbReference>
<dbReference type="AlphaFoldDB" id="A0A2T3FRH1"/>
<comment type="caution">
    <text evidence="8">The sequence shown here is derived from an EMBL/GenBank/DDBJ whole genome shotgun (WGS) entry which is preliminary data.</text>
</comment>
<evidence type="ECO:0000256" key="4">
    <source>
        <dbReference type="ARBA" id="ARBA00022729"/>
    </source>
</evidence>
<evidence type="ECO:0000256" key="7">
    <source>
        <dbReference type="SAM" id="SignalP"/>
    </source>
</evidence>
<feature type="binding site" evidence="5">
    <location>
        <position position="62"/>
    </location>
    <ligand>
        <name>molybdate</name>
        <dbReference type="ChEBI" id="CHEBI:36264"/>
    </ligand>
</feature>
<dbReference type="InterPro" id="IPR050682">
    <property type="entry name" value="ModA/WtpA"/>
</dbReference>
<gene>
    <name evidence="8" type="primary">modA</name>
    <name evidence="8" type="ORF">C7U56_08410</name>
</gene>
<dbReference type="InterPro" id="IPR041879">
    <property type="entry name" value="YvgL-like_PBP2"/>
</dbReference>
<feature type="signal peptide" evidence="7">
    <location>
        <begin position="1"/>
        <end position="22"/>
    </location>
</feature>
<evidence type="ECO:0000313" key="8">
    <source>
        <dbReference type="EMBL" id="PST37870.1"/>
    </source>
</evidence>